<dbReference type="InterPro" id="IPR005031">
    <property type="entry name" value="COQ10_START"/>
</dbReference>
<comment type="caution">
    <text evidence="4">The sequence shown here is derived from an EMBL/GenBank/DDBJ whole genome shotgun (WGS) entry which is preliminary data.</text>
</comment>
<dbReference type="InterPro" id="IPR047137">
    <property type="entry name" value="ORF3"/>
</dbReference>
<proteinExistence type="inferred from homology"/>
<dbReference type="OrthoDB" id="9797595at2"/>
<evidence type="ECO:0000313" key="4">
    <source>
        <dbReference type="EMBL" id="TCS86284.1"/>
    </source>
</evidence>
<organism evidence="4 5">
    <name type="scientific">Anseongella ginsenosidimutans</name>
    <dbReference type="NCBI Taxonomy" id="496056"/>
    <lineage>
        <taxon>Bacteria</taxon>
        <taxon>Pseudomonadati</taxon>
        <taxon>Bacteroidota</taxon>
        <taxon>Sphingobacteriia</taxon>
        <taxon>Sphingobacteriales</taxon>
        <taxon>Sphingobacteriaceae</taxon>
        <taxon>Anseongella</taxon>
    </lineage>
</organism>
<reference evidence="4 5" key="1">
    <citation type="submission" date="2019-03" db="EMBL/GenBank/DDBJ databases">
        <title>Genomic Encyclopedia of Type Strains, Phase IV (KMG-IV): sequencing the most valuable type-strain genomes for metagenomic binning, comparative biology and taxonomic classification.</title>
        <authorList>
            <person name="Goeker M."/>
        </authorList>
    </citation>
    <scope>NUCLEOTIDE SEQUENCE [LARGE SCALE GENOMIC DNA]</scope>
    <source>
        <strain evidence="4 5">DSM 21100</strain>
    </source>
</reference>
<feature type="domain" description="Inner membrane protein YgaP-like transmembrane" evidence="3">
    <location>
        <begin position="20"/>
        <end position="77"/>
    </location>
</feature>
<dbReference type="InterPro" id="IPR023393">
    <property type="entry name" value="START-like_dom_sf"/>
</dbReference>
<dbReference type="Gene3D" id="3.30.530.20">
    <property type="match status" value="1"/>
</dbReference>
<evidence type="ECO:0000313" key="5">
    <source>
        <dbReference type="Proteomes" id="UP000295807"/>
    </source>
</evidence>
<gene>
    <name evidence="4" type="ORF">EDD80_10876</name>
</gene>
<name>A0A4V2UTI8_9SPHI</name>
<dbReference type="CDD" id="cd07817">
    <property type="entry name" value="SRPBCC_8"/>
    <property type="match status" value="1"/>
</dbReference>
<dbReference type="Pfam" id="PF11127">
    <property type="entry name" value="YgaP-like_TM"/>
    <property type="match status" value="1"/>
</dbReference>
<protein>
    <submittedName>
        <fullName evidence="4">Putative membrane protein</fullName>
    </submittedName>
</protein>
<keyword evidence="5" id="KW-1185">Reference proteome</keyword>
<dbReference type="AlphaFoldDB" id="A0A4V2UTI8"/>
<feature type="domain" description="Coenzyme Q-binding protein COQ10 START" evidence="2">
    <location>
        <begin position="100"/>
        <end position="213"/>
    </location>
</feature>
<sequence length="252" mass="27385">MIMENTFQANPPVGGTNVINVGKLERMASIGMGMGLLCSALRSKGFFKYAAILGAGGYLLYRGASGNCPLSSSMGIRGGQGTNLHGKRAALIEINSFLTVNRPREAVYTFWRKLENLPRFMTHLEKVEATDERHSRWTAKFPGAPGSISWDAEIIRDEEGSLIAWRSLPGSTIENAGEVTFTDAPGERGTEVEVRISYRPPAGNLGEGVARLLNPVLEDLIREDIRNFKQYLESGEIPAIKDQASAGQTPGS</sequence>
<evidence type="ECO:0000259" key="3">
    <source>
        <dbReference type="Pfam" id="PF11127"/>
    </source>
</evidence>
<dbReference type="Pfam" id="PF03364">
    <property type="entry name" value="Polyketide_cyc"/>
    <property type="match status" value="1"/>
</dbReference>
<dbReference type="SUPFAM" id="SSF55961">
    <property type="entry name" value="Bet v1-like"/>
    <property type="match status" value="1"/>
</dbReference>
<comment type="similarity">
    <text evidence="1">Belongs to the ribosome association toxin RatA family.</text>
</comment>
<dbReference type="Proteomes" id="UP000295807">
    <property type="component" value="Unassembled WGS sequence"/>
</dbReference>
<evidence type="ECO:0000256" key="1">
    <source>
        <dbReference type="ARBA" id="ARBA00008918"/>
    </source>
</evidence>
<accession>A0A4V2UTI8</accession>
<dbReference type="InterPro" id="IPR021309">
    <property type="entry name" value="YgaP-like_TM"/>
</dbReference>
<dbReference type="PANTHER" id="PTHR33824">
    <property type="entry name" value="POLYKETIDE CYCLASE/DEHYDRASE AND LIPID TRANSPORT SUPERFAMILY PROTEIN"/>
    <property type="match status" value="1"/>
</dbReference>
<dbReference type="EMBL" id="SMAD01000008">
    <property type="protein sequence ID" value="TCS86284.1"/>
    <property type="molecule type" value="Genomic_DNA"/>
</dbReference>
<dbReference type="PANTHER" id="PTHR33824:SF7">
    <property type="entry name" value="POLYKETIDE CYCLASE_DEHYDRASE AND LIPID TRANSPORT SUPERFAMILY PROTEIN"/>
    <property type="match status" value="1"/>
</dbReference>
<evidence type="ECO:0000259" key="2">
    <source>
        <dbReference type="Pfam" id="PF03364"/>
    </source>
</evidence>